<name>A0A644SXA3_9ZZZZ</name>
<dbReference type="SUPFAM" id="SSF69593">
    <property type="entry name" value="Glycerol-3-phosphate (1)-acyltransferase"/>
    <property type="match status" value="1"/>
</dbReference>
<dbReference type="GO" id="GO:0016746">
    <property type="term" value="F:acyltransferase activity"/>
    <property type="evidence" value="ECO:0007669"/>
    <property type="project" value="InterPro"/>
</dbReference>
<sequence>MISARRYSPTNSYFFTWILRHSYGAYICRVYKAKGIGLEVFDRVKPPFILVGNHSTLLDPFLTNNFVPHPIHWVSSDGNMRSPIMRFLLIKLVGSIPKSKAIPDIETVNWMVEFIRKRKGVVGLYPEGQSSWNGDSLPVFGSTAKLIRLLKAPVILAHSRGAYMTKPRWSYFRREGRMEIEFSELFSPEMLKDMSVKDIDEKLKTAISHDDPAWAQARRIAFRHPRRAESLELALFACPACGALHSIASKNEQVFCRRCGFSAEYGEDGSFRLLGKGDSPTGFDFGIKPVSGELLFESLKTWDLWQKTYLEQRIARDFLVNPEQPIFSDERVSLLRGKRMDTMDLQGKGRLSLNSRYLLLRQPGGREVKIEVADIDGPGVLKWNFFEFYVGKTVYRARFDDKTASGYKYAMALEALAALRKAAGAKET</sequence>
<dbReference type="EMBL" id="VSSQ01000008">
    <property type="protein sequence ID" value="MPL58877.1"/>
    <property type="molecule type" value="Genomic_DNA"/>
</dbReference>
<gene>
    <name evidence="2" type="ORF">SDC9_04423</name>
</gene>
<evidence type="ECO:0000259" key="1">
    <source>
        <dbReference type="SMART" id="SM00563"/>
    </source>
</evidence>
<dbReference type="InterPro" id="IPR002123">
    <property type="entry name" value="Plipid/glycerol_acylTrfase"/>
</dbReference>
<comment type="caution">
    <text evidence="2">The sequence shown here is derived from an EMBL/GenBank/DDBJ whole genome shotgun (WGS) entry which is preliminary data.</text>
</comment>
<reference evidence="2" key="1">
    <citation type="submission" date="2019-08" db="EMBL/GenBank/DDBJ databases">
        <authorList>
            <person name="Kucharzyk K."/>
            <person name="Murdoch R.W."/>
            <person name="Higgins S."/>
            <person name="Loffler F."/>
        </authorList>
    </citation>
    <scope>NUCLEOTIDE SEQUENCE</scope>
</reference>
<dbReference type="Pfam" id="PF01553">
    <property type="entry name" value="Acyltransferase"/>
    <property type="match status" value="1"/>
</dbReference>
<dbReference type="AlphaFoldDB" id="A0A644SXA3"/>
<evidence type="ECO:0000313" key="2">
    <source>
        <dbReference type="EMBL" id="MPL58877.1"/>
    </source>
</evidence>
<dbReference type="SMART" id="SM00563">
    <property type="entry name" value="PlsC"/>
    <property type="match status" value="1"/>
</dbReference>
<feature type="domain" description="Phospholipid/glycerol acyltransferase" evidence="1">
    <location>
        <begin position="48"/>
        <end position="162"/>
    </location>
</feature>
<accession>A0A644SXA3</accession>
<dbReference type="CDD" id="cd07989">
    <property type="entry name" value="LPLAT_AGPAT-like"/>
    <property type="match status" value="1"/>
</dbReference>
<protein>
    <recommendedName>
        <fullName evidence="1">Phospholipid/glycerol acyltransferase domain-containing protein</fullName>
    </recommendedName>
</protein>
<organism evidence="2">
    <name type="scientific">bioreactor metagenome</name>
    <dbReference type="NCBI Taxonomy" id="1076179"/>
    <lineage>
        <taxon>unclassified sequences</taxon>
        <taxon>metagenomes</taxon>
        <taxon>ecological metagenomes</taxon>
    </lineage>
</organism>
<proteinExistence type="predicted"/>